<gene>
    <name evidence="1" type="ORF">GLOINDRAFT_22565</name>
</gene>
<reference evidence="1" key="1">
    <citation type="submission" date="2013-07" db="EMBL/GenBank/DDBJ databases">
        <title>The genome of an arbuscular mycorrhizal fungus provides insights into the evolution of the oldest plant symbiosis.</title>
        <authorList>
            <consortium name="DOE Joint Genome Institute"/>
            <person name="Tisserant E."/>
            <person name="Malbreil M."/>
            <person name="Kuo A."/>
            <person name="Kohler A."/>
            <person name="Symeonidi A."/>
            <person name="Balestrini R."/>
            <person name="Charron P."/>
            <person name="Duensing N."/>
            <person name="Frei-dit-Frey N."/>
            <person name="Gianinazzi-Pearson V."/>
            <person name="Gilbert B."/>
            <person name="Handa Y."/>
            <person name="Hijri M."/>
            <person name="Kaul R."/>
            <person name="Kawaguchi M."/>
            <person name="Krajinski F."/>
            <person name="Lammers P."/>
            <person name="Lapierre D."/>
            <person name="Masclaux F.G."/>
            <person name="Murat C."/>
            <person name="Morin E."/>
            <person name="Ndikumana S."/>
            <person name="Pagni M."/>
            <person name="Petitpierre D."/>
            <person name="Requena N."/>
            <person name="Rosikiewicz P."/>
            <person name="Riley R."/>
            <person name="Saito K."/>
            <person name="San Clemente H."/>
            <person name="Shapiro H."/>
            <person name="van Tuinen D."/>
            <person name="Becard G."/>
            <person name="Bonfante P."/>
            <person name="Paszkowski U."/>
            <person name="Shachar-Hill Y."/>
            <person name="Young J.P."/>
            <person name="Sanders I.R."/>
            <person name="Henrissat B."/>
            <person name="Rensing S.A."/>
            <person name="Grigoriev I.V."/>
            <person name="Corradi N."/>
            <person name="Roux C."/>
            <person name="Martin F."/>
        </authorList>
    </citation>
    <scope>NUCLEOTIDE SEQUENCE</scope>
    <source>
        <strain evidence="1">DAOM 197198</strain>
    </source>
</reference>
<name>U9UM61_RHIID</name>
<dbReference type="AlphaFoldDB" id="U9UM61"/>
<accession>U9UM61</accession>
<dbReference type="EMBL" id="KI280847">
    <property type="protein sequence ID" value="ESA16696.1"/>
    <property type="molecule type" value="Genomic_DNA"/>
</dbReference>
<protein>
    <submittedName>
        <fullName evidence="1">Uncharacterized protein</fullName>
    </submittedName>
</protein>
<evidence type="ECO:0000313" key="1">
    <source>
        <dbReference type="EMBL" id="ESA16696.1"/>
    </source>
</evidence>
<proteinExistence type="predicted"/>
<sequence length="68" mass="7743">MASYVYEREELKKIRPIGSSRNILNMVIKKKPNDASPSVIKKRIRTAKNIYEIFSAIGEKTNKDSSSV</sequence>
<dbReference type="HOGENOM" id="CLU_184670_0_0_1"/>
<organism evidence="1">
    <name type="scientific">Rhizophagus irregularis (strain DAOM 181602 / DAOM 197198 / MUCL 43194)</name>
    <name type="common">Arbuscular mycorrhizal fungus</name>
    <name type="synonym">Glomus intraradices</name>
    <dbReference type="NCBI Taxonomy" id="747089"/>
    <lineage>
        <taxon>Eukaryota</taxon>
        <taxon>Fungi</taxon>
        <taxon>Fungi incertae sedis</taxon>
        <taxon>Mucoromycota</taxon>
        <taxon>Glomeromycotina</taxon>
        <taxon>Glomeromycetes</taxon>
        <taxon>Glomerales</taxon>
        <taxon>Glomeraceae</taxon>
        <taxon>Rhizophagus</taxon>
    </lineage>
</organism>